<organism evidence="16">
    <name type="scientific">Sipha flava</name>
    <name type="common">yellow sugarcane aphid</name>
    <dbReference type="NCBI Taxonomy" id="143950"/>
    <lineage>
        <taxon>Eukaryota</taxon>
        <taxon>Metazoa</taxon>
        <taxon>Ecdysozoa</taxon>
        <taxon>Arthropoda</taxon>
        <taxon>Hexapoda</taxon>
        <taxon>Insecta</taxon>
        <taxon>Pterygota</taxon>
        <taxon>Neoptera</taxon>
        <taxon>Paraneoptera</taxon>
        <taxon>Hemiptera</taxon>
        <taxon>Sternorrhyncha</taxon>
        <taxon>Aphidomorpha</taxon>
        <taxon>Aphidoidea</taxon>
        <taxon>Aphididae</taxon>
        <taxon>Sipha</taxon>
    </lineage>
</organism>
<proteinExistence type="inferred from homology"/>
<keyword evidence="9 12" id="KW-0112">Calmodulin-binding</keyword>
<dbReference type="OrthoDB" id="1688044at2759"/>
<accession>A0A2S2Q521</accession>
<dbReference type="FunFam" id="3.90.440.10:FF:000001">
    <property type="entry name" value="Endothelial nitric oxide synthase"/>
    <property type="match status" value="1"/>
</dbReference>
<dbReference type="InterPro" id="IPR001094">
    <property type="entry name" value="Flavdoxin-like"/>
</dbReference>
<keyword evidence="11 12" id="KW-0408">Iron</keyword>
<dbReference type="Gene3D" id="3.90.340.10">
    <property type="entry name" value="Nitric Oxide Synthase, Chain A, domain 1"/>
    <property type="match status" value="1"/>
</dbReference>
<dbReference type="GO" id="GO:1903522">
    <property type="term" value="P:regulation of blood circulation"/>
    <property type="evidence" value="ECO:0007669"/>
    <property type="project" value="UniProtKB-ARBA"/>
</dbReference>
<dbReference type="SUPFAM" id="SSF52343">
    <property type="entry name" value="Ferredoxin reductase-like, C-terminal NADP-linked domain"/>
    <property type="match status" value="1"/>
</dbReference>
<dbReference type="InterPro" id="IPR008254">
    <property type="entry name" value="Flavodoxin/NO_synth"/>
</dbReference>
<dbReference type="CDD" id="cd00795">
    <property type="entry name" value="NOS_oxygenase_euk"/>
    <property type="match status" value="1"/>
</dbReference>
<dbReference type="InterPro" id="IPR023173">
    <property type="entry name" value="NADPH_Cyt_P450_Rdtase_alpha"/>
</dbReference>
<evidence type="ECO:0000256" key="12">
    <source>
        <dbReference type="PIRNR" id="PIRNR000333"/>
    </source>
</evidence>
<evidence type="ECO:0000313" key="17">
    <source>
        <dbReference type="Proteomes" id="UP000694846"/>
    </source>
</evidence>
<reference evidence="16" key="1">
    <citation type="submission" date="2018-04" db="EMBL/GenBank/DDBJ databases">
        <title>Transcriptome assembly of Sipha flava.</title>
        <authorList>
            <person name="Scully E.D."/>
            <person name="Geib S.M."/>
            <person name="Palmer N.A."/>
            <person name="Koch K."/>
            <person name="Bradshaw J."/>
            <person name="Heng-Moss T."/>
            <person name="Sarath G."/>
        </authorList>
    </citation>
    <scope>NUCLEOTIDE SEQUENCE</scope>
</reference>
<evidence type="ECO:0000259" key="15">
    <source>
        <dbReference type="PROSITE" id="PS51384"/>
    </source>
</evidence>
<evidence type="ECO:0000256" key="2">
    <source>
        <dbReference type="ARBA" id="ARBA00006267"/>
    </source>
</evidence>
<dbReference type="SUPFAM" id="SSF56512">
    <property type="entry name" value="Nitric oxide (NO) synthase oxygenase domain"/>
    <property type="match status" value="1"/>
</dbReference>
<evidence type="ECO:0000256" key="5">
    <source>
        <dbReference type="ARBA" id="ARBA00022643"/>
    </source>
</evidence>
<dbReference type="GO" id="GO:0050660">
    <property type="term" value="F:flavin adenine dinucleotide binding"/>
    <property type="evidence" value="ECO:0007669"/>
    <property type="project" value="InterPro"/>
</dbReference>
<dbReference type="GO" id="GO:0010181">
    <property type="term" value="F:FMN binding"/>
    <property type="evidence" value="ECO:0007669"/>
    <property type="project" value="InterPro"/>
</dbReference>
<reference evidence="18" key="2">
    <citation type="submission" date="2025-04" db="UniProtKB">
        <authorList>
            <consortium name="RefSeq"/>
        </authorList>
    </citation>
    <scope>IDENTIFICATION</scope>
    <source>
        <tissue evidence="18">Whole body</tissue>
    </source>
</reference>
<dbReference type="SUPFAM" id="SSF52218">
    <property type="entry name" value="Flavoproteins"/>
    <property type="match status" value="1"/>
</dbReference>
<keyword evidence="4" id="KW-0285">Flavoprotein</keyword>
<evidence type="ECO:0000313" key="18">
    <source>
        <dbReference type="RefSeq" id="XP_025423986.1"/>
    </source>
</evidence>
<dbReference type="InterPro" id="IPR017927">
    <property type="entry name" value="FAD-bd_FR_type"/>
</dbReference>
<dbReference type="InterPro" id="IPR004030">
    <property type="entry name" value="NOS_N"/>
</dbReference>
<dbReference type="PANTHER" id="PTHR43410:SF1">
    <property type="entry name" value="NITRIC OXIDE SYNTHASE"/>
    <property type="match status" value="1"/>
</dbReference>
<comment type="cofactor">
    <cofactor evidence="12">
        <name>FAD</name>
        <dbReference type="ChEBI" id="CHEBI:57692"/>
    </cofactor>
    <text evidence="12">Binds 1 FAD.</text>
</comment>
<dbReference type="InterPro" id="IPR012144">
    <property type="entry name" value="NOS_euk"/>
</dbReference>
<keyword evidence="7 12" id="KW-0274">FAD</keyword>
<comment type="cofactor">
    <cofactor evidence="12">
        <name>FMN</name>
        <dbReference type="ChEBI" id="CHEBI:58210"/>
    </cofactor>
    <text evidence="12">Binds 1 FMN.</text>
</comment>
<evidence type="ECO:0000259" key="14">
    <source>
        <dbReference type="PROSITE" id="PS50902"/>
    </source>
</evidence>
<sequence>MARDTPDESVPLGIIPENTIRGSVISSRFIDSATDGLSNGHINVSKPLKLRNLISKGEVFDSLHQNSTTPPMCNEKACMGSIMLPPTLHNSTVRPKAEVLKLAEDFMKQYFASIKRSNNAAYETRWEQVQREVNLTGTYQLTETELAFGAKLAWRNSGRCIGRIQWAKLQMFDCRSVTTTSNMFEAICNHIKYSTNKGNIRSAITVFRQRTDGKHDFRVWNSQLISYAGYKQPDGTIIGDPMNVEFTDVCMKLGWRGKGTRWDLLPLVLSANGHDPDYFDLPREIVLEVNLIHPTFDWFSDLGLRWYCLPAVSGMMFDCGGIQFTACPFNGWYMSSEIGCRNLCDVHRYNVLDEVLSRMKTELKNYGFLKKDRALIEVNLAVLYSFQSNNITIMDHHTASESFMKHYDNELRTRNGCPADWVWIVPPISGSITPVFHQEMINYELHPMYSYQEPAWKTHVWKKGQNQGKSLNKQTKKFHFKQIARAVKFTSKLFGQALSRRIKATILYATETGRSEMYAKKLGEIFARAFHSQVMSMEEYDMISIEHEALLLVVVSTFGNGDPPENGQEFAQQLHSMKMELEGNSINKSLAVKPSSLSSASFIKANSLSESQHITELNDLSNRDSTDVDNFGPLGNVRFAVFGLGSSAYPNFCAFGSYVDNLLGELGGERLIKLGKGDEMCGQEPAFKKWATEVFHVACDTFCLDMDESLNEASEVLHNEKLTASTVRFMNSPPDDLPTAYAQYHNKRVWTCRLANRQNLMSNSENSRSDRVTLWLEITVDDWKDSEKVMYRPGDHVGMFATNREELVSGIIPYLQCDQDPDEPMVLQLHKEKYTSTGVSKNWVPHEKLPRCSLRTLLTRFLDITTPPTPNMLHFLASCATHHVDKKNLTDLASDSEAYEEWRHCNLPNLLEVFQEFPSINPPAALLVAQLTSLQPRFYSISSSSLLHPDKVHLTVAVVTYKTKGGKGVTHYGVCSNYLLDANINDTVYMFVRSAPNFHLPEDVSKPLILVGPGTGIAPFRAFWQHRYAQKKNGIDTKMGRIMLFFGCQYKSMDLYKTDKMEMLNEGVLDKTYLALSRDPTIPKTYVQDLMLKEAKMIYELIAVERGHFYVCGDCKMAENVCQTLKSIIQEQAGMNSAQSDNFMLGLRDDNRYHEDIFGITLRTAEVHNSSRLTARIRMASETLP</sequence>
<dbReference type="InterPro" id="IPR029039">
    <property type="entry name" value="Flavoprotein-like_sf"/>
</dbReference>
<dbReference type="GO" id="GO:0046872">
    <property type="term" value="F:metal ion binding"/>
    <property type="evidence" value="ECO:0007669"/>
    <property type="project" value="UniProtKB-KW"/>
</dbReference>
<dbReference type="InterPro" id="IPR003097">
    <property type="entry name" value="CysJ-like_FAD-binding"/>
</dbReference>
<keyword evidence="10 12" id="KW-0560">Oxidoreductase</keyword>
<dbReference type="InterPro" id="IPR017938">
    <property type="entry name" value="Riboflavin_synthase-like_b-brl"/>
</dbReference>
<dbReference type="PROSITE" id="PS60001">
    <property type="entry name" value="NOS"/>
    <property type="match status" value="1"/>
</dbReference>
<dbReference type="InterPro" id="IPR044943">
    <property type="entry name" value="NOS_dom_1"/>
</dbReference>
<dbReference type="Gene3D" id="3.40.50.80">
    <property type="entry name" value="Nucleotide-binding domain of ferredoxin-NADP reductase (FNR) module"/>
    <property type="match status" value="1"/>
</dbReference>
<dbReference type="PRINTS" id="PR00369">
    <property type="entry name" value="FLAVODOXIN"/>
</dbReference>
<dbReference type="GO" id="GO:0004517">
    <property type="term" value="F:nitric-oxide synthase activity"/>
    <property type="evidence" value="ECO:0007669"/>
    <property type="project" value="UniProtKB-EC"/>
</dbReference>
<keyword evidence="8 12" id="KW-0521">NADP</keyword>
<dbReference type="AlphaFoldDB" id="A0A2S2Q521"/>
<dbReference type="PROSITE" id="PS51384">
    <property type="entry name" value="FAD_FR"/>
    <property type="match status" value="1"/>
</dbReference>
<comment type="catalytic activity">
    <reaction evidence="12">
        <text>2 L-arginine + 3 NADPH + 4 O2 + H(+) = 2 L-citrulline + 2 nitric oxide + 3 NADP(+) + 4 H2O</text>
        <dbReference type="Rhea" id="RHEA:19897"/>
        <dbReference type="ChEBI" id="CHEBI:15377"/>
        <dbReference type="ChEBI" id="CHEBI:15378"/>
        <dbReference type="ChEBI" id="CHEBI:15379"/>
        <dbReference type="ChEBI" id="CHEBI:16480"/>
        <dbReference type="ChEBI" id="CHEBI:32682"/>
        <dbReference type="ChEBI" id="CHEBI:57743"/>
        <dbReference type="ChEBI" id="CHEBI:57783"/>
        <dbReference type="ChEBI" id="CHEBI:58349"/>
        <dbReference type="EC" id="1.14.13.39"/>
    </reaction>
</comment>
<dbReference type="PRINTS" id="PR00371">
    <property type="entry name" value="FPNCR"/>
</dbReference>
<evidence type="ECO:0000256" key="9">
    <source>
        <dbReference type="ARBA" id="ARBA00022860"/>
    </source>
</evidence>
<comment type="similarity">
    <text evidence="2 12">Belongs to the NOS family.</text>
</comment>
<feature type="domain" description="FAD-binding FR-type" evidence="15">
    <location>
        <begin position="747"/>
        <end position="1001"/>
    </location>
</feature>
<dbReference type="Gene3D" id="3.90.440.10">
    <property type="entry name" value="Nitric Oxide Synthase,Heme Domain,Chain A domain 2"/>
    <property type="match status" value="1"/>
</dbReference>
<dbReference type="SUPFAM" id="SSF63380">
    <property type="entry name" value="Riboflavin synthase domain-like"/>
    <property type="match status" value="1"/>
</dbReference>
<name>A0A2S2Q521_9HEMI</name>
<dbReference type="Proteomes" id="UP000694846">
    <property type="component" value="Unplaced"/>
</dbReference>
<gene>
    <name evidence="16" type="primary">NOS</name>
    <name evidence="18" type="synonym">LOC112693222</name>
    <name evidence="16" type="ORF">g.26276</name>
</gene>
<dbReference type="Pfam" id="PF02898">
    <property type="entry name" value="NO_synthase"/>
    <property type="match status" value="1"/>
</dbReference>
<feature type="domain" description="Flavodoxin-like" evidence="14">
    <location>
        <begin position="504"/>
        <end position="695"/>
    </location>
</feature>
<evidence type="ECO:0000256" key="13">
    <source>
        <dbReference type="PIRSR" id="PIRSR000333-1"/>
    </source>
</evidence>
<dbReference type="InterPro" id="IPR044940">
    <property type="entry name" value="NOS_dom_2"/>
</dbReference>
<dbReference type="FunFam" id="1.20.990.10:FF:000002">
    <property type="entry name" value="Nitric oxide synthase"/>
    <property type="match status" value="1"/>
</dbReference>
<dbReference type="Pfam" id="PF00175">
    <property type="entry name" value="NAD_binding_1"/>
    <property type="match status" value="1"/>
</dbReference>
<feature type="binding site" description="axial binding residue" evidence="13">
    <location>
        <position position="160"/>
    </location>
    <ligand>
        <name>heme b</name>
        <dbReference type="ChEBI" id="CHEBI:60344"/>
    </ligand>
    <ligandPart>
        <name>Fe</name>
        <dbReference type="ChEBI" id="CHEBI:18248"/>
    </ligandPart>
</feature>
<dbReference type="EC" id="1.14.13.39" evidence="12"/>
<comment type="cofactor">
    <cofactor evidence="1 12">
        <name>heme b</name>
        <dbReference type="ChEBI" id="CHEBI:60344"/>
    </cofactor>
</comment>
<evidence type="ECO:0000313" key="16">
    <source>
        <dbReference type="EMBL" id="MBY72853.1"/>
    </source>
</evidence>
<dbReference type="InterPro" id="IPR039261">
    <property type="entry name" value="FNR_nucleotide-bd"/>
</dbReference>
<dbReference type="GO" id="GO:0005516">
    <property type="term" value="F:calmodulin binding"/>
    <property type="evidence" value="ECO:0007669"/>
    <property type="project" value="UniProtKB-KW"/>
</dbReference>
<dbReference type="GO" id="GO:0020037">
    <property type="term" value="F:heme binding"/>
    <property type="evidence" value="ECO:0007669"/>
    <property type="project" value="InterPro"/>
</dbReference>
<evidence type="ECO:0000256" key="11">
    <source>
        <dbReference type="ARBA" id="ARBA00023004"/>
    </source>
</evidence>
<evidence type="ECO:0000256" key="7">
    <source>
        <dbReference type="ARBA" id="ARBA00022827"/>
    </source>
</evidence>
<protein>
    <recommendedName>
        <fullName evidence="12">Nitric oxide synthase</fullName>
        <ecNumber evidence="12">1.14.13.39</ecNumber>
    </recommendedName>
</protein>
<comment type="function">
    <text evidence="12">Produces nitric oxide (NO) which is a messenger molecule with diverse functions.</text>
</comment>
<keyword evidence="17" id="KW-1185">Reference proteome</keyword>
<evidence type="ECO:0000256" key="8">
    <source>
        <dbReference type="ARBA" id="ARBA00022857"/>
    </source>
</evidence>
<keyword evidence="3 12" id="KW-0349">Heme</keyword>
<dbReference type="InterPro" id="IPR044944">
    <property type="entry name" value="NOS_dom_3"/>
</dbReference>
<dbReference type="Gene3D" id="3.40.50.360">
    <property type="match status" value="1"/>
</dbReference>
<dbReference type="FunFam" id="3.40.50.80:FF:000003">
    <property type="entry name" value="Nitric oxide synthase"/>
    <property type="match status" value="1"/>
</dbReference>
<dbReference type="PIRSF" id="PIRSF000333">
    <property type="entry name" value="NOS"/>
    <property type="match status" value="1"/>
</dbReference>
<evidence type="ECO:0000256" key="10">
    <source>
        <dbReference type="ARBA" id="ARBA00023002"/>
    </source>
</evidence>
<dbReference type="Gene3D" id="1.20.990.10">
    <property type="entry name" value="NADPH-cytochrome p450 Reductase, Chain A, domain 3"/>
    <property type="match status" value="1"/>
</dbReference>
<dbReference type="GO" id="GO:0050661">
    <property type="term" value="F:NADP binding"/>
    <property type="evidence" value="ECO:0007669"/>
    <property type="project" value="InterPro"/>
</dbReference>
<keyword evidence="5 12" id="KW-0288">FMN</keyword>
<dbReference type="RefSeq" id="XP_025423986.1">
    <property type="nucleotide sequence ID" value="XM_025568201.1"/>
</dbReference>
<dbReference type="InterPro" id="IPR001709">
    <property type="entry name" value="Flavoprot_Pyr_Nucl_cyt_Rdtase"/>
</dbReference>
<evidence type="ECO:0000256" key="6">
    <source>
        <dbReference type="ARBA" id="ARBA00022723"/>
    </source>
</evidence>
<dbReference type="PANTHER" id="PTHR43410">
    <property type="entry name" value="NITRIC OXIDE SYNTHASE OXYGENASE"/>
    <property type="match status" value="1"/>
</dbReference>
<dbReference type="Pfam" id="PF00667">
    <property type="entry name" value="FAD_binding_1"/>
    <property type="match status" value="1"/>
</dbReference>
<dbReference type="PROSITE" id="PS50902">
    <property type="entry name" value="FLAVODOXIN_LIKE"/>
    <property type="match status" value="1"/>
</dbReference>
<dbReference type="Pfam" id="PF00258">
    <property type="entry name" value="Flavodoxin_1"/>
    <property type="match status" value="1"/>
</dbReference>
<dbReference type="Gene3D" id="2.40.30.10">
    <property type="entry name" value="Translation factors"/>
    <property type="match status" value="1"/>
</dbReference>
<dbReference type="InterPro" id="IPR001433">
    <property type="entry name" value="OxRdtase_FAD/NAD-bd"/>
</dbReference>
<dbReference type="FunFam" id="3.40.50.360:FF:000033">
    <property type="entry name" value="Nitric oxide synthase"/>
    <property type="match status" value="1"/>
</dbReference>
<keyword evidence="6 12" id="KW-0479">Metal-binding</keyword>
<dbReference type="InterPro" id="IPR050607">
    <property type="entry name" value="NOS"/>
</dbReference>
<dbReference type="GO" id="GO:0006809">
    <property type="term" value="P:nitric oxide biosynthetic process"/>
    <property type="evidence" value="ECO:0007669"/>
    <property type="project" value="InterPro"/>
</dbReference>
<evidence type="ECO:0000256" key="4">
    <source>
        <dbReference type="ARBA" id="ARBA00022630"/>
    </source>
</evidence>
<evidence type="ECO:0000256" key="1">
    <source>
        <dbReference type="ARBA" id="ARBA00001970"/>
    </source>
</evidence>
<dbReference type="InterPro" id="IPR036119">
    <property type="entry name" value="NOS_N_sf"/>
</dbReference>
<evidence type="ECO:0000256" key="3">
    <source>
        <dbReference type="ARBA" id="ARBA00022617"/>
    </source>
</evidence>
<dbReference type="EMBL" id="GGMS01003650">
    <property type="protein sequence ID" value="MBY72853.1"/>
    <property type="molecule type" value="Transcribed_RNA"/>
</dbReference>
<dbReference type="Gene3D" id="3.90.1230.10">
    <property type="entry name" value="Nitric Oxide Synthase, Chain A, domain 3"/>
    <property type="match status" value="1"/>
</dbReference>